<evidence type="ECO:0000256" key="3">
    <source>
        <dbReference type="SAM" id="SignalP"/>
    </source>
</evidence>
<proteinExistence type="predicted"/>
<dbReference type="Proteomes" id="UP000007800">
    <property type="component" value="Unassembled WGS sequence"/>
</dbReference>
<organism evidence="6">
    <name type="scientific">Perkinsus marinus (strain ATCC 50983 / TXsc)</name>
    <dbReference type="NCBI Taxonomy" id="423536"/>
    <lineage>
        <taxon>Eukaryota</taxon>
        <taxon>Sar</taxon>
        <taxon>Alveolata</taxon>
        <taxon>Perkinsozoa</taxon>
        <taxon>Perkinsea</taxon>
        <taxon>Perkinsida</taxon>
        <taxon>Perkinsidae</taxon>
        <taxon>Perkinsus</taxon>
    </lineage>
</organism>
<feature type="signal peptide" evidence="3">
    <location>
        <begin position="1"/>
        <end position="19"/>
    </location>
</feature>
<feature type="region of interest" description="Disordered" evidence="1">
    <location>
        <begin position="351"/>
        <end position="385"/>
    </location>
</feature>
<keyword evidence="2" id="KW-0812">Transmembrane</keyword>
<accession>C5KB72</accession>
<dbReference type="EMBL" id="GG671811">
    <property type="protein sequence ID" value="EER18398.1"/>
    <property type="molecule type" value="Genomic_DNA"/>
</dbReference>
<dbReference type="InParanoid" id="C5KB72"/>
<gene>
    <name evidence="5" type="ORF">Pmar_PMAR005309</name>
</gene>
<feature type="domain" description="Cyclic nucleotide-binding" evidence="4">
    <location>
        <begin position="223"/>
        <end position="293"/>
    </location>
</feature>
<evidence type="ECO:0000313" key="5">
    <source>
        <dbReference type="EMBL" id="EER18398.1"/>
    </source>
</evidence>
<keyword evidence="2" id="KW-1133">Transmembrane helix</keyword>
<dbReference type="GeneID" id="9049204"/>
<keyword evidence="3" id="KW-0732">Signal</keyword>
<dbReference type="PROSITE" id="PS50042">
    <property type="entry name" value="CNMP_BINDING_3"/>
    <property type="match status" value="1"/>
</dbReference>
<feature type="chain" id="PRO_5002952614" description="Cyclic nucleotide-binding domain-containing protein" evidence="3">
    <location>
        <begin position="20"/>
        <end position="433"/>
    </location>
</feature>
<evidence type="ECO:0000313" key="6">
    <source>
        <dbReference type="Proteomes" id="UP000007800"/>
    </source>
</evidence>
<evidence type="ECO:0000259" key="4">
    <source>
        <dbReference type="PROSITE" id="PS50042"/>
    </source>
</evidence>
<dbReference type="AlphaFoldDB" id="C5KB72"/>
<keyword evidence="6" id="KW-1185">Reference proteome</keyword>
<reference evidence="5 6" key="1">
    <citation type="submission" date="2008-07" db="EMBL/GenBank/DDBJ databases">
        <authorList>
            <person name="El-Sayed N."/>
            <person name="Caler E."/>
            <person name="Inman J."/>
            <person name="Amedeo P."/>
            <person name="Hass B."/>
            <person name="Wortman J."/>
        </authorList>
    </citation>
    <scope>NUCLEOTIDE SEQUENCE [LARGE SCALE GENOMIC DNA]</scope>
    <source>
        <strain evidence="6">ATCC 50983 / TXsc</strain>
    </source>
</reference>
<evidence type="ECO:0000256" key="1">
    <source>
        <dbReference type="SAM" id="MobiDB-lite"/>
    </source>
</evidence>
<feature type="transmembrane region" description="Helical" evidence="2">
    <location>
        <begin position="98"/>
        <end position="124"/>
    </location>
</feature>
<name>C5KB72_PERM5</name>
<protein>
    <recommendedName>
        <fullName evidence="4">Cyclic nucleotide-binding domain-containing protein</fullName>
    </recommendedName>
</protein>
<keyword evidence="2" id="KW-0472">Membrane</keyword>
<sequence>MTPQIFGVICLGAIAQVLGESILFSKEEIEDINLNKGLADINETSTFGDLLDAMGDIPTETPLGSPEGDDEETTTAEEPPNGEPSGSQAPTSTPDYSVILAVVLVTTISIFAVLVVQFLLMAWVTKKLWLSRKRADYSQEVRGQNHGFLLEVHGVSSTVRERANPSRYSGSRMRSFETGPECFAKNHIWQLRGAENALAFLGPFIHCRMLVENEVMTLDSRYYYVVNRGRLKIPANDNEVHTILTSGSSFGESGLIDPVSETRKNWASNSNDIMSYVRKSFIQRTLALPDIRRGSMDAPVHSEEARAIEWCDIRYVEIRVCRDVLNVHGHFLRDLREILLHPPRVVPAALDDGIEKKKQRKKSSRPPWGYGLPLSKRGSTLQPSPRVLLKRPQPLIRGEIEAWAMEESMKQKHAVDMRVGNYCPGKPYRPTVA</sequence>
<dbReference type="InterPro" id="IPR000595">
    <property type="entry name" value="cNMP-bd_dom"/>
</dbReference>
<feature type="region of interest" description="Disordered" evidence="1">
    <location>
        <begin position="56"/>
        <end position="91"/>
    </location>
</feature>
<dbReference type="RefSeq" id="XP_002786602.1">
    <property type="nucleotide sequence ID" value="XM_002786556.1"/>
</dbReference>
<dbReference type="OrthoDB" id="10303825at2759"/>
<evidence type="ECO:0000256" key="2">
    <source>
        <dbReference type="SAM" id="Phobius"/>
    </source>
</evidence>
<dbReference type="OMA" id="WAMEESM"/>